<name>A0A8X7CD82_9ARAC</name>
<dbReference type="Proteomes" id="UP000886998">
    <property type="component" value="Unassembled WGS sequence"/>
</dbReference>
<evidence type="ECO:0000313" key="1">
    <source>
        <dbReference type="EMBL" id="GFY67234.1"/>
    </source>
</evidence>
<dbReference type="EMBL" id="BMAV01016469">
    <property type="protein sequence ID" value="GFY67234.1"/>
    <property type="molecule type" value="Genomic_DNA"/>
</dbReference>
<gene>
    <name evidence="1" type="ORF">TNIN_228331</name>
</gene>
<keyword evidence="2" id="KW-1185">Reference proteome</keyword>
<reference evidence="1" key="1">
    <citation type="submission" date="2020-08" db="EMBL/GenBank/DDBJ databases">
        <title>Multicomponent nature underlies the extraordinary mechanical properties of spider dragline silk.</title>
        <authorList>
            <person name="Kono N."/>
            <person name="Nakamura H."/>
            <person name="Mori M."/>
            <person name="Yoshida Y."/>
            <person name="Ohtoshi R."/>
            <person name="Malay A.D."/>
            <person name="Moran D.A.P."/>
            <person name="Tomita M."/>
            <person name="Numata K."/>
            <person name="Arakawa K."/>
        </authorList>
    </citation>
    <scope>NUCLEOTIDE SEQUENCE</scope>
</reference>
<sequence>MKLRMKNKDMAERETSRHCGKIFVKRTLERERYILTNFLTEVYISLDEIEKLMLDEPARGMTEMASNRIQMERKYLIRILHRERKNILSILTGIQWSLDHLKNCLGESGTITPLSEIVILNK</sequence>
<accession>A0A8X7CD82</accession>
<proteinExistence type="predicted"/>
<protein>
    <submittedName>
        <fullName evidence="1">Uncharacterized protein</fullName>
    </submittedName>
</protein>
<evidence type="ECO:0000313" key="2">
    <source>
        <dbReference type="Proteomes" id="UP000886998"/>
    </source>
</evidence>
<organism evidence="1 2">
    <name type="scientific">Trichonephila inaurata madagascariensis</name>
    <dbReference type="NCBI Taxonomy" id="2747483"/>
    <lineage>
        <taxon>Eukaryota</taxon>
        <taxon>Metazoa</taxon>
        <taxon>Ecdysozoa</taxon>
        <taxon>Arthropoda</taxon>
        <taxon>Chelicerata</taxon>
        <taxon>Arachnida</taxon>
        <taxon>Araneae</taxon>
        <taxon>Araneomorphae</taxon>
        <taxon>Entelegynae</taxon>
        <taxon>Araneoidea</taxon>
        <taxon>Nephilidae</taxon>
        <taxon>Trichonephila</taxon>
        <taxon>Trichonephila inaurata</taxon>
    </lineage>
</organism>
<dbReference type="AlphaFoldDB" id="A0A8X7CD82"/>
<dbReference type="OrthoDB" id="6426470at2759"/>
<comment type="caution">
    <text evidence="1">The sequence shown here is derived from an EMBL/GenBank/DDBJ whole genome shotgun (WGS) entry which is preliminary data.</text>
</comment>